<dbReference type="STRING" id="1218108.GCA_000382425_00869"/>
<comment type="caution">
    <text evidence="1">The sequence shown here is derived from an EMBL/GenBank/DDBJ whole genome shotgun (WGS) entry which is preliminary data.</text>
</comment>
<name>A0A511NLN6_9FLAO</name>
<dbReference type="EMBL" id="BJXC01000043">
    <property type="protein sequence ID" value="GEM53709.1"/>
    <property type="molecule type" value="Genomic_DNA"/>
</dbReference>
<dbReference type="Proteomes" id="UP000321245">
    <property type="component" value="Unassembled WGS sequence"/>
</dbReference>
<accession>A0A511NLN6</accession>
<proteinExistence type="predicted"/>
<keyword evidence="2" id="KW-1185">Reference proteome</keyword>
<gene>
    <name evidence="1" type="ORF">EB1_34990</name>
</gene>
<evidence type="ECO:0000313" key="2">
    <source>
        <dbReference type="Proteomes" id="UP000321245"/>
    </source>
</evidence>
<sequence>MKNLTLLELQEVNGGCATCKSAGKAVKKAWNHVKDFAEGLYDGLFG</sequence>
<dbReference type="GeneID" id="84651843"/>
<dbReference type="RefSeq" id="WP_019974375.1">
    <property type="nucleotide sequence ID" value="NZ_BJXC01000043.1"/>
</dbReference>
<evidence type="ECO:0000313" key="1">
    <source>
        <dbReference type="EMBL" id="GEM53709.1"/>
    </source>
</evidence>
<organism evidence="1 2">
    <name type="scientific">Empedobacter brevis NBRC 14943 = ATCC 43319</name>
    <dbReference type="NCBI Taxonomy" id="1218108"/>
    <lineage>
        <taxon>Bacteria</taxon>
        <taxon>Pseudomonadati</taxon>
        <taxon>Bacteroidota</taxon>
        <taxon>Flavobacteriia</taxon>
        <taxon>Flavobacteriales</taxon>
        <taxon>Weeksellaceae</taxon>
        <taxon>Empedobacter</taxon>
    </lineage>
</organism>
<reference evidence="1 2" key="1">
    <citation type="submission" date="2019-07" db="EMBL/GenBank/DDBJ databases">
        <title>Whole genome shotgun sequence of Empedobacter brevis NBRC 14943.</title>
        <authorList>
            <person name="Hosoyama A."/>
            <person name="Uohara A."/>
            <person name="Ohji S."/>
            <person name="Ichikawa N."/>
        </authorList>
    </citation>
    <scope>NUCLEOTIDE SEQUENCE [LARGE SCALE GENOMIC DNA]</scope>
    <source>
        <strain evidence="1 2">NBRC 14943</strain>
    </source>
</reference>
<protein>
    <submittedName>
        <fullName evidence="1">Uncharacterized protein</fullName>
    </submittedName>
</protein>
<dbReference type="AlphaFoldDB" id="A0A511NLN6"/>